<dbReference type="CDD" id="cd04301">
    <property type="entry name" value="NAT_SF"/>
    <property type="match status" value="1"/>
</dbReference>
<dbReference type="Pfam" id="PF00583">
    <property type="entry name" value="Acetyltransf_1"/>
    <property type="match status" value="1"/>
</dbReference>
<evidence type="ECO:0000259" key="9">
    <source>
        <dbReference type="PROSITE" id="PS51186"/>
    </source>
</evidence>
<evidence type="ECO:0000256" key="3">
    <source>
        <dbReference type="ARBA" id="ARBA00022571"/>
    </source>
</evidence>
<dbReference type="NCBIfam" id="NF003641">
    <property type="entry name" value="PRK05279.1"/>
    <property type="match status" value="1"/>
</dbReference>
<keyword evidence="4 8" id="KW-0028">Amino-acid biosynthesis</keyword>
<dbReference type="NCBIfam" id="TIGR01890">
    <property type="entry name" value="N-Ac-Glu-synth"/>
    <property type="match status" value="1"/>
</dbReference>
<dbReference type="InterPro" id="IPR010167">
    <property type="entry name" value="NH2A_AcTrfase"/>
</dbReference>
<dbReference type="CDD" id="cd04237">
    <property type="entry name" value="AAK_NAGS-ABP"/>
    <property type="match status" value="1"/>
</dbReference>
<evidence type="ECO:0000256" key="4">
    <source>
        <dbReference type="ARBA" id="ARBA00022605"/>
    </source>
</evidence>
<evidence type="ECO:0000256" key="6">
    <source>
        <dbReference type="ARBA" id="ARBA00023315"/>
    </source>
</evidence>
<sequence length="473" mass="52022">MPTLSEQQLAFCHLAAIFMSYLYFVLSEGNSQPVRTTELVSGFRQSAPYVNAHRGKTFVVMLGGEAITQPGFRSIINDIALLNSLGIKVVLVYGARPQINSALQQAGLEPTYHNRVRVTDDDSFRLIKQVAGALQLDITARLSMSLSNTPMQGAQINVVSGNFVIAQPLGVDEGVDYHHSGKVRRIDVAGIRRQLDNNGIVLMGPIAASVTGESFNLTAEDIATQVAVKLKADKMIGFSEIGGIIGENGEITAELMPNAAEKIMLQMEQQDEDACPGTLAFLHAAITACRAGVPRCHLVSYDEDGALLQELFSRDGIGTQIVTESAEKLRQATISDIGGILDLIRPLEQQGLLVRRSREQLEMEINQFTLIERDGLVIGCAALYPFPEENVGEFACLAVHPDYRDADRGSILLKAVIQQARQRKYAKLFALTTRSIHWFLEHGFELLTVDDLPAQKKQLYNYQRRSKILAITL</sequence>
<dbReference type="PANTHER" id="PTHR30602:SF12">
    <property type="entry name" value="AMINO-ACID ACETYLTRANSFERASE NAGS1, CHLOROPLASTIC-RELATED"/>
    <property type="match status" value="1"/>
</dbReference>
<dbReference type="Gene3D" id="3.40.1160.10">
    <property type="entry name" value="Acetylglutamate kinase-like"/>
    <property type="match status" value="1"/>
</dbReference>
<dbReference type="Proteomes" id="UP001501169">
    <property type="component" value="Unassembled WGS sequence"/>
</dbReference>
<dbReference type="SUPFAM" id="SSF53633">
    <property type="entry name" value="Carbamate kinase-like"/>
    <property type="match status" value="1"/>
</dbReference>
<gene>
    <name evidence="8 10" type="primary">argA</name>
    <name evidence="10" type="ORF">GCM10009098_12700</name>
</gene>
<keyword evidence="8" id="KW-0963">Cytoplasm</keyword>
<evidence type="ECO:0000256" key="7">
    <source>
        <dbReference type="ARBA" id="ARBA00048372"/>
    </source>
</evidence>
<comment type="catalytic activity">
    <reaction evidence="7 8">
        <text>L-glutamate + acetyl-CoA = N-acetyl-L-glutamate + CoA + H(+)</text>
        <dbReference type="Rhea" id="RHEA:24292"/>
        <dbReference type="ChEBI" id="CHEBI:15378"/>
        <dbReference type="ChEBI" id="CHEBI:29985"/>
        <dbReference type="ChEBI" id="CHEBI:44337"/>
        <dbReference type="ChEBI" id="CHEBI:57287"/>
        <dbReference type="ChEBI" id="CHEBI:57288"/>
        <dbReference type="EC" id="2.3.1.1"/>
    </reaction>
</comment>
<dbReference type="EMBL" id="BAAAEO010000002">
    <property type="protein sequence ID" value="GAA0546571.1"/>
    <property type="molecule type" value="Genomic_DNA"/>
</dbReference>
<accession>A0ABP3NNN9</accession>
<protein>
    <recommendedName>
        <fullName evidence="8">Amino-acid acetyltransferase</fullName>
        <ecNumber evidence="8">2.3.1.1</ecNumber>
    </recommendedName>
    <alternativeName>
        <fullName evidence="8">N-acetylglutamate synthase</fullName>
        <shortName evidence="8">AGS</shortName>
        <shortName evidence="8">NAGS</shortName>
    </alternativeName>
</protein>
<evidence type="ECO:0000256" key="8">
    <source>
        <dbReference type="HAMAP-Rule" id="MF_01105"/>
    </source>
</evidence>
<evidence type="ECO:0000313" key="11">
    <source>
        <dbReference type="Proteomes" id="UP001501169"/>
    </source>
</evidence>
<evidence type="ECO:0000256" key="5">
    <source>
        <dbReference type="ARBA" id="ARBA00022679"/>
    </source>
</evidence>
<comment type="miscellaneous">
    <text evidence="8">In bacteria which possess the bifunctional enzyme ornithine acetyltransferase/N-acetylglutamate synthase (ArgJ), ArgA fulfills an anaplerotic role.</text>
</comment>
<feature type="domain" description="N-acetyltransferase" evidence="9">
    <location>
        <begin position="327"/>
        <end position="473"/>
    </location>
</feature>
<comment type="subcellular location">
    <subcellularLocation>
        <location evidence="8">Cytoplasm</location>
    </subcellularLocation>
</comment>
<dbReference type="InterPro" id="IPR001048">
    <property type="entry name" value="Asp/Glu/Uridylate_kinase"/>
</dbReference>
<dbReference type="PIRSF" id="PIRSF000423">
    <property type="entry name" value="ArgA"/>
    <property type="match status" value="1"/>
</dbReference>
<dbReference type="InterPro" id="IPR033719">
    <property type="entry name" value="NAGS_kin"/>
</dbReference>
<organism evidence="10 11">
    <name type="scientific">Rheinheimera aquimaris</name>
    <dbReference type="NCBI Taxonomy" id="412437"/>
    <lineage>
        <taxon>Bacteria</taxon>
        <taxon>Pseudomonadati</taxon>
        <taxon>Pseudomonadota</taxon>
        <taxon>Gammaproteobacteria</taxon>
        <taxon>Chromatiales</taxon>
        <taxon>Chromatiaceae</taxon>
        <taxon>Rheinheimera</taxon>
    </lineage>
</organism>
<name>A0ABP3NNN9_9GAMM</name>
<dbReference type="PROSITE" id="PS51186">
    <property type="entry name" value="GNAT"/>
    <property type="match status" value="1"/>
</dbReference>
<comment type="pathway">
    <text evidence="1 8">Amino-acid biosynthesis; L-arginine biosynthesis; N(2)-acetyl-L-ornithine from L-glutamate: step 1/4.</text>
</comment>
<dbReference type="Pfam" id="PF00696">
    <property type="entry name" value="AA_kinase"/>
    <property type="match status" value="1"/>
</dbReference>
<dbReference type="InterPro" id="IPR016181">
    <property type="entry name" value="Acyl_CoA_acyltransferase"/>
</dbReference>
<dbReference type="SUPFAM" id="SSF55729">
    <property type="entry name" value="Acyl-CoA N-acyltransferases (Nat)"/>
    <property type="match status" value="1"/>
</dbReference>
<keyword evidence="3 8" id="KW-0055">Arginine biosynthesis</keyword>
<dbReference type="EC" id="2.3.1.1" evidence="8"/>
<evidence type="ECO:0000256" key="2">
    <source>
        <dbReference type="ARBA" id="ARBA00009145"/>
    </source>
</evidence>
<evidence type="ECO:0000256" key="1">
    <source>
        <dbReference type="ARBA" id="ARBA00004925"/>
    </source>
</evidence>
<proteinExistence type="inferred from homology"/>
<dbReference type="InterPro" id="IPR036393">
    <property type="entry name" value="AceGlu_kinase-like_sf"/>
</dbReference>
<reference evidence="11" key="1">
    <citation type="journal article" date="2019" name="Int. J. Syst. Evol. Microbiol.">
        <title>The Global Catalogue of Microorganisms (GCM) 10K type strain sequencing project: providing services to taxonomists for standard genome sequencing and annotation.</title>
        <authorList>
            <consortium name="The Broad Institute Genomics Platform"/>
            <consortium name="The Broad Institute Genome Sequencing Center for Infectious Disease"/>
            <person name="Wu L."/>
            <person name="Ma J."/>
        </authorList>
    </citation>
    <scope>NUCLEOTIDE SEQUENCE [LARGE SCALE GENOMIC DNA]</scope>
    <source>
        <strain evidence="11">JCM 14331</strain>
    </source>
</reference>
<evidence type="ECO:0000313" key="10">
    <source>
        <dbReference type="EMBL" id="GAA0546571.1"/>
    </source>
</evidence>
<dbReference type="PANTHER" id="PTHR30602">
    <property type="entry name" value="AMINO-ACID ACETYLTRANSFERASE"/>
    <property type="match status" value="1"/>
</dbReference>
<dbReference type="InterPro" id="IPR000182">
    <property type="entry name" value="GNAT_dom"/>
</dbReference>
<comment type="similarity">
    <text evidence="2 8">Belongs to the acetyltransferase family. ArgA subfamily.</text>
</comment>
<dbReference type="Gene3D" id="3.40.630.30">
    <property type="match status" value="1"/>
</dbReference>
<comment type="caution">
    <text evidence="10">The sequence shown here is derived from an EMBL/GenBank/DDBJ whole genome shotgun (WGS) entry which is preliminary data.</text>
</comment>
<keyword evidence="11" id="KW-1185">Reference proteome</keyword>
<dbReference type="HAMAP" id="MF_01105">
    <property type="entry name" value="N_acetyl_glu_synth"/>
    <property type="match status" value="1"/>
</dbReference>
<keyword evidence="6 8" id="KW-0012">Acyltransferase</keyword>
<keyword evidence="5 8" id="KW-0808">Transferase</keyword>